<keyword evidence="6" id="KW-1185">Reference proteome</keyword>
<dbReference type="EMBL" id="JNFP01000015">
    <property type="protein sequence ID" value="KIA64231.1"/>
    <property type="molecule type" value="Genomic_DNA"/>
</dbReference>
<dbReference type="PROSITE" id="PS51000">
    <property type="entry name" value="HTH_DEOR_2"/>
    <property type="match status" value="1"/>
</dbReference>
<dbReference type="RefSeq" id="WP_043670140.1">
    <property type="nucleotide sequence ID" value="NZ_BDCI01000017.1"/>
</dbReference>
<keyword evidence="1" id="KW-0805">Transcription regulation</keyword>
<protein>
    <submittedName>
        <fullName evidence="5">Transcriptional regulator</fullName>
    </submittedName>
</protein>
<evidence type="ECO:0000259" key="4">
    <source>
        <dbReference type="PROSITE" id="PS51000"/>
    </source>
</evidence>
<dbReference type="Gene3D" id="1.10.10.10">
    <property type="entry name" value="Winged helix-like DNA-binding domain superfamily/Winged helix DNA-binding domain"/>
    <property type="match status" value="1"/>
</dbReference>
<organism evidence="5 6">
    <name type="scientific">Nocardia vulneris</name>
    <dbReference type="NCBI Taxonomy" id="1141657"/>
    <lineage>
        <taxon>Bacteria</taxon>
        <taxon>Bacillati</taxon>
        <taxon>Actinomycetota</taxon>
        <taxon>Actinomycetes</taxon>
        <taxon>Mycobacteriales</taxon>
        <taxon>Nocardiaceae</taxon>
        <taxon>Nocardia</taxon>
    </lineage>
</organism>
<proteinExistence type="predicted"/>
<dbReference type="InterPro" id="IPR051534">
    <property type="entry name" value="CBASS_pafABC_assoc_protein"/>
</dbReference>
<dbReference type="InterPro" id="IPR026881">
    <property type="entry name" value="WYL_dom"/>
</dbReference>
<dbReference type="PANTHER" id="PTHR34580">
    <property type="match status" value="1"/>
</dbReference>
<evidence type="ECO:0000256" key="3">
    <source>
        <dbReference type="ARBA" id="ARBA00023163"/>
    </source>
</evidence>
<keyword evidence="3" id="KW-0804">Transcription</keyword>
<evidence type="ECO:0000313" key="6">
    <source>
        <dbReference type="Proteomes" id="UP000031364"/>
    </source>
</evidence>
<evidence type="ECO:0000256" key="1">
    <source>
        <dbReference type="ARBA" id="ARBA00023015"/>
    </source>
</evidence>
<dbReference type="InterPro" id="IPR013196">
    <property type="entry name" value="HTH_11"/>
</dbReference>
<accession>A0ABR4ZG03</accession>
<dbReference type="Pfam" id="PF08279">
    <property type="entry name" value="HTH_11"/>
    <property type="match status" value="1"/>
</dbReference>
<comment type="caution">
    <text evidence="5">The sequence shown here is derived from an EMBL/GenBank/DDBJ whole genome shotgun (WGS) entry which is preliminary data.</text>
</comment>
<sequence>MRDPSGRLLRLLTLLQSPREWSGGELAERLGVTVRTIRRDVDRLRDLGYPVHASHGNTGGYRLTAGTAMPPLVLDDEEAIAIAVGMRAATTAAVTGIDDASIRALAKLEQVLPGRLRTRVTAVSQTAVTGATGGATADPEILAALASACVAHEKIRFTYTKADGTTTKRFAEPHQVVAAGRRWYLLGFDRDRDDWRTFRLDRVTAIHRTGLRVPARSLPGGLDAATWLIRSLAAKSGSVRARVLLHQPIAQAGPQLAARQGVLESIDESRCLLTTFPDTPQYLAYSIALLPMPYTLLEPTEVAQHLREMAERAAAATAHLPDP</sequence>
<dbReference type="InterPro" id="IPR036388">
    <property type="entry name" value="WH-like_DNA-bd_sf"/>
</dbReference>
<dbReference type="Proteomes" id="UP000031364">
    <property type="component" value="Unassembled WGS sequence"/>
</dbReference>
<dbReference type="InterPro" id="IPR018356">
    <property type="entry name" value="Tscrpt_reg_HTH_DeoR_CS"/>
</dbReference>
<dbReference type="InterPro" id="IPR036390">
    <property type="entry name" value="WH_DNA-bd_sf"/>
</dbReference>
<gene>
    <name evidence="5" type="ORF">FG87_14830</name>
</gene>
<dbReference type="InterPro" id="IPR028349">
    <property type="entry name" value="PafC-like"/>
</dbReference>
<dbReference type="InterPro" id="IPR001034">
    <property type="entry name" value="DeoR_HTH"/>
</dbReference>
<feature type="domain" description="HTH deoR-type" evidence="4">
    <location>
        <begin position="4"/>
        <end position="59"/>
    </location>
</feature>
<dbReference type="PROSITE" id="PS52050">
    <property type="entry name" value="WYL"/>
    <property type="match status" value="1"/>
</dbReference>
<keyword evidence="2" id="KW-0238">DNA-binding</keyword>
<evidence type="ECO:0000313" key="5">
    <source>
        <dbReference type="EMBL" id="KIA64231.1"/>
    </source>
</evidence>
<dbReference type="SUPFAM" id="SSF46785">
    <property type="entry name" value="Winged helix' DNA-binding domain"/>
    <property type="match status" value="1"/>
</dbReference>
<name>A0ABR4ZG03_9NOCA</name>
<dbReference type="PIRSF" id="PIRSF016838">
    <property type="entry name" value="PafC"/>
    <property type="match status" value="1"/>
</dbReference>
<dbReference type="PANTHER" id="PTHR34580:SF3">
    <property type="entry name" value="PROTEIN PAFB"/>
    <property type="match status" value="1"/>
</dbReference>
<reference evidence="5 6" key="1">
    <citation type="journal article" date="2014" name="Int. J. Syst. Evol. Microbiol.">
        <title>Nocardia vulneris sp. nov., isolated from wounds of human patients in North America.</title>
        <authorList>
            <person name="Lasker B.A."/>
            <person name="Bell M."/>
            <person name="Klenk H.P."/>
            <person name="Sproer C."/>
            <person name="Schumann C."/>
            <person name="Schumann P."/>
            <person name="Brown J.M."/>
        </authorList>
    </citation>
    <scope>NUCLEOTIDE SEQUENCE [LARGE SCALE GENOMIC DNA]</scope>
    <source>
        <strain evidence="5 6">W9851</strain>
    </source>
</reference>
<dbReference type="Pfam" id="PF13280">
    <property type="entry name" value="WYL"/>
    <property type="match status" value="1"/>
</dbReference>
<dbReference type="PROSITE" id="PS00894">
    <property type="entry name" value="HTH_DEOR_1"/>
    <property type="match status" value="1"/>
</dbReference>
<evidence type="ECO:0000256" key="2">
    <source>
        <dbReference type="ARBA" id="ARBA00023125"/>
    </source>
</evidence>